<comment type="caution">
    <text evidence="2">The sequence shown here is derived from an EMBL/GenBank/DDBJ whole genome shotgun (WGS) entry which is preliminary data.</text>
</comment>
<dbReference type="EMBL" id="LKCW01000072">
    <property type="protein sequence ID" value="KPM41026.1"/>
    <property type="molecule type" value="Genomic_DNA"/>
</dbReference>
<proteinExistence type="predicted"/>
<evidence type="ECO:0000259" key="1">
    <source>
        <dbReference type="Pfam" id="PF06985"/>
    </source>
</evidence>
<name>A0A0P7BIT8_9HYPO</name>
<accession>A0A0P7BIT8</accession>
<sequence>MASEQHDAKGAAQIAQTPPQALECTVCRQLMNFLSGTANDPSLEISEADFKLPCPGHGPLISGLQHGVEFMRSPDLFKRSNFVKAEVSETGPGKEVAIDFIPDRDRAYYLQTHVLLVHRPDIPDHSGRGRILDPEWIDLDTLCQWQRWCRTLHGETCDNPLGIARAEPTWLVDLETKSLVSGLVGRDYTALSYRWGDSIGFRTTVGILNKLQRPQALSAESEVWPLIPATVRHAMRITERLGLRYFYVDALCIPQDDETTKIHEIGQMAAIFSTAIITIVAADGDASDGIYGLYDISKPRALKQTAYPFIAGETIVETDSLASETCLPRGYDSRGWTFQEYHMSKRRIIFSEGRAHWECACAIWREDQMLPANSDDTIRQTRESFSLPKILHGYPSMCEYQDFLNGYADRSLTYEEDSLPAISGTLSLMARTFQGGFLCGIPELYFDVCIIWHSSDCDMERRQVRRLATVEDLDQTCQGTRTVCLPSWSWIGWKGAFIHYGGSDEYVIQDHARWDYMPIVEWYTSDTANGPWRRVESRWYEYVEAARDPDWQPPKGWTKVPYKPVDNDGTNEAITPSKGLGQFAFKHSSFPSMDFFCPFPTADADQTDPRPDMVRGTPFLSCRAQRVHLAPSNRNDDDPHEAVFEDENGKVIGILHPNHEKDWDALFVELETVLDAEGSMASPRRPTQDHQIR</sequence>
<keyword evidence="3" id="KW-1185">Reference proteome</keyword>
<evidence type="ECO:0000313" key="2">
    <source>
        <dbReference type="EMBL" id="KPM41026.1"/>
    </source>
</evidence>
<dbReference type="Pfam" id="PF06985">
    <property type="entry name" value="HET"/>
    <property type="match status" value="1"/>
</dbReference>
<protein>
    <recommendedName>
        <fullName evidence="1">Heterokaryon incompatibility domain-containing protein</fullName>
    </recommendedName>
</protein>
<dbReference type="Proteomes" id="UP000050424">
    <property type="component" value="Unassembled WGS sequence"/>
</dbReference>
<dbReference type="PANTHER" id="PTHR33112">
    <property type="entry name" value="DOMAIN PROTEIN, PUTATIVE-RELATED"/>
    <property type="match status" value="1"/>
</dbReference>
<dbReference type="InterPro" id="IPR010730">
    <property type="entry name" value="HET"/>
</dbReference>
<organism evidence="2 3">
    <name type="scientific">Neonectria ditissima</name>
    <dbReference type="NCBI Taxonomy" id="78410"/>
    <lineage>
        <taxon>Eukaryota</taxon>
        <taxon>Fungi</taxon>
        <taxon>Dikarya</taxon>
        <taxon>Ascomycota</taxon>
        <taxon>Pezizomycotina</taxon>
        <taxon>Sordariomycetes</taxon>
        <taxon>Hypocreomycetidae</taxon>
        <taxon>Hypocreales</taxon>
        <taxon>Nectriaceae</taxon>
        <taxon>Neonectria</taxon>
    </lineage>
</organism>
<evidence type="ECO:0000313" key="3">
    <source>
        <dbReference type="Proteomes" id="UP000050424"/>
    </source>
</evidence>
<dbReference type="OrthoDB" id="5135333at2759"/>
<reference evidence="2 3" key="1">
    <citation type="submission" date="2015-09" db="EMBL/GenBank/DDBJ databases">
        <title>Draft genome of a European isolate of the apple canker pathogen Neonectria ditissima.</title>
        <authorList>
            <person name="Gomez-Cortecero A."/>
            <person name="Harrison R.J."/>
            <person name="Armitage A.D."/>
        </authorList>
    </citation>
    <scope>NUCLEOTIDE SEQUENCE [LARGE SCALE GENOMIC DNA]</scope>
    <source>
        <strain evidence="2 3">R09/05</strain>
    </source>
</reference>
<dbReference type="AlphaFoldDB" id="A0A0P7BIT8"/>
<gene>
    <name evidence="2" type="ORF">AK830_g5562</name>
</gene>
<dbReference type="PANTHER" id="PTHR33112:SF1">
    <property type="entry name" value="HETEROKARYON INCOMPATIBILITY DOMAIN-CONTAINING PROTEIN"/>
    <property type="match status" value="1"/>
</dbReference>
<feature type="domain" description="Heterokaryon incompatibility" evidence="1">
    <location>
        <begin position="188"/>
        <end position="340"/>
    </location>
</feature>